<dbReference type="InterPro" id="IPR036875">
    <property type="entry name" value="Znf_CCHC_sf"/>
</dbReference>
<dbReference type="PROSITE" id="PS50158">
    <property type="entry name" value="ZF_CCHC"/>
    <property type="match status" value="1"/>
</dbReference>
<dbReference type="GO" id="GO:0006397">
    <property type="term" value="P:mRNA processing"/>
    <property type="evidence" value="ECO:0007669"/>
    <property type="project" value="UniProtKB-KW"/>
</dbReference>
<evidence type="ECO:0000313" key="12">
    <source>
        <dbReference type="EnsemblFungi" id="PTTG_06938-t43_1-p1"/>
    </source>
</evidence>
<gene>
    <name evidence="11" type="ORF">PTTG_06938</name>
</gene>
<dbReference type="SUPFAM" id="SSF57756">
    <property type="entry name" value="Retrovirus zinc finger-like domains"/>
    <property type="match status" value="1"/>
</dbReference>
<evidence type="ECO:0000256" key="1">
    <source>
        <dbReference type="ARBA" id="ARBA00004123"/>
    </source>
</evidence>
<dbReference type="VEuPathDB" id="FungiDB:PTTG_06938"/>
<evidence type="ECO:0000256" key="6">
    <source>
        <dbReference type="ARBA" id="ARBA00022833"/>
    </source>
</evidence>
<keyword evidence="7" id="KW-0539">Nucleus</keyword>
<sequence length="268" mass="30299">MEPTTAPEVPSETDHIPTTKRYWKESNGLLCSICLEPDHQARNCSHQLCLTCGAIDEHITRQCPVSLVCHSCGSRGHLARHCPSSRTSGAHCARCDSTIHLTLNCPSIWRAYEEETNDKPQRIMRACYYCGNTGDHFGDECPFRRPSLHTEPSAFSDRSVSKRDSRHPQLYGSGRDSSPRRKDYDRQHDVGRQDSYRPHDPPPSRKKPIRPGRRDRAANARAIEVEDDDDWFSKRQRKKIPPKPGPSPKPSGSKPNRIGGSYKGGYIK</sequence>
<evidence type="ECO:0000256" key="8">
    <source>
        <dbReference type="PROSITE-ProRule" id="PRU00047"/>
    </source>
</evidence>
<keyword evidence="2" id="KW-0507">mRNA processing</keyword>
<dbReference type="GO" id="GO:0008270">
    <property type="term" value="F:zinc ion binding"/>
    <property type="evidence" value="ECO:0007669"/>
    <property type="project" value="UniProtKB-KW"/>
</dbReference>
<keyword evidence="13" id="KW-1185">Reference proteome</keyword>
<evidence type="ECO:0000256" key="7">
    <source>
        <dbReference type="ARBA" id="ARBA00023242"/>
    </source>
</evidence>
<evidence type="ECO:0000313" key="11">
    <source>
        <dbReference type="EMBL" id="OAV94956.1"/>
    </source>
</evidence>
<dbReference type="GO" id="GO:0031499">
    <property type="term" value="C:TRAMP complex"/>
    <property type="evidence" value="ECO:0007669"/>
    <property type="project" value="TreeGrafter"/>
</dbReference>
<dbReference type="InterPro" id="IPR051644">
    <property type="entry name" value="TRAMP_AT-DNA-binding"/>
</dbReference>
<evidence type="ECO:0000256" key="9">
    <source>
        <dbReference type="SAM" id="MobiDB-lite"/>
    </source>
</evidence>
<feature type="domain" description="CCHC-type" evidence="10">
    <location>
        <begin position="69"/>
        <end position="84"/>
    </location>
</feature>
<dbReference type="GO" id="GO:0071031">
    <property type="term" value="P:nuclear mRNA surveillance of mRNA 3'-end processing"/>
    <property type="evidence" value="ECO:0007669"/>
    <property type="project" value="TreeGrafter"/>
</dbReference>
<feature type="region of interest" description="Disordered" evidence="9">
    <location>
        <begin position="151"/>
        <end position="268"/>
    </location>
</feature>
<dbReference type="SMART" id="SM00343">
    <property type="entry name" value="ZnF_C2HC"/>
    <property type="match status" value="5"/>
</dbReference>
<dbReference type="EnsemblFungi" id="PTTG_06938-t43_1">
    <property type="protein sequence ID" value="PTTG_06938-t43_1-p1"/>
    <property type="gene ID" value="PTTG_06938"/>
</dbReference>
<organism evidence="11">
    <name type="scientific">Puccinia triticina (isolate 1-1 / race 1 (BBBD))</name>
    <name type="common">Brown leaf rust fungus</name>
    <dbReference type="NCBI Taxonomy" id="630390"/>
    <lineage>
        <taxon>Eukaryota</taxon>
        <taxon>Fungi</taxon>
        <taxon>Dikarya</taxon>
        <taxon>Basidiomycota</taxon>
        <taxon>Pucciniomycotina</taxon>
        <taxon>Pucciniomycetes</taxon>
        <taxon>Pucciniales</taxon>
        <taxon>Pucciniaceae</taxon>
        <taxon>Puccinia</taxon>
    </lineage>
</organism>
<evidence type="ECO:0000256" key="2">
    <source>
        <dbReference type="ARBA" id="ARBA00022664"/>
    </source>
</evidence>
<keyword evidence="3" id="KW-0479">Metal-binding</keyword>
<protein>
    <submittedName>
        <fullName evidence="12">CCHC-type domain-containing protein</fullName>
    </submittedName>
</protein>
<dbReference type="PANTHER" id="PTHR46543:SF1">
    <property type="entry name" value="ZINC FINGER CCHC DOMAIN-CONTAINING PROTEIN 7"/>
    <property type="match status" value="1"/>
</dbReference>
<dbReference type="AlphaFoldDB" id="A0A0C4F1G7"/>
<reference evidence="12" key="4">
    <citation type="submission" date="2025-05" db="UniProtKB">
        <authorList>
            <consortium name="EnsemblFungi"/>
        </authorList>
    </citation>
    <scope>IDENTIFICATION</scope>
    <source>
        <strain evidence="12">isolate 1-1 / race 1 (BBBD)</strain>
    </source>
</reference>
<keyword evidence="6" id="KW-0862">Zinc</keyword>
<evidence type="ECO:0000256" key="5">
    <source>
        <dbReference type="ARBA" id="ARBA00022771"/>
    </source>
</evidence>
<reference evidence="12 13" key="3">
    <citation type="journal article" date="2017" name="G3 (Bethesda)">
        <title>Comparative analysis highlights variable genome content of wheat rusts and divergence of the mating loci.</title>
        <authorList>
            <person name="Cuomo C.A."/>
            <person name="Bakkeren G."/>
            <person name="Khalil H.B."/>
            <person name="Panwar V."/>
            <person name="Joly D."/>
            <person name="Linning R."/>
            <person name="Sakthikumar S."/>
            <person name="Song X."/>
            <person name="Adiconis X."/>
            <person name="Fan L."/>
            <person name="Goldberg J.M."/>
            <person name="Levin J.Z."/>
            <person name="Young S."/>
            <person name="Zeng Q."/>
            <person name="Anikster Y."/>
            <person name="Bruce M."/>
            <person name="Wang M."/>
            <person name="Yin C."/>
            <person name="McCallum B."/>
            <person name="Szabo L.J."/>
            <person name="Hulbert S."/>
            <person name="Chen X."/>
            <person name="Fellers J.P."/>
        </authorList>
    </citation>
    <scope>NUCLEOTIDE SEQUENCE</scope>
    <source>
        <strain evidence="12">isolate 1-1 / race 1 (BBBD)</strain>
        <strain evidence="13">Isolate 1-1 / race 1 (BBBD)</strain>
    </source>
</reference>
<dbReference type="Pfam" id="PF00098">
    <property type="entry name" value="zf-CCHC"/>
    <property type="match status" value="1"/>
</dbReference>
<dbReference type="GO" id="GO:0071036">
    <property type="term" value="P:nuclear polyadenylation-dependent snoRNA catabolic process"/>
    <property type="evidence" value="ECO:0007669"/>
    <property type="project" value="TreeGrafter"/>
</dbReference>
<evidence type="ECO:0000256" key="4">
    <source>
        <dbReference type="ARBA" id="ARBA00022737"/>
    </source>
</evidence>
<dbReference type="STRING" id="630390.A0A0C4F1G7"/>
<keyword evidence="5 8" id="KW-0863">Zinc-finger</keyword>
<dbReference type="Gene3D" id="4.10.60.10">
    <property type="entry name" value="Zinc finger, CCHC-type"/>
    <property type="match status" value="2"/>
</dbReference>
<dbReference type="GO" id="GO:0003723">
    <property type="term" value="F:RNA binding"/>
    <property type="evidence" value="ECO:0007669"/>
    <property type="project" value="TreeGrafter"/>
</dbReference>
<dbReference type="GO" id="GO:0071035">
    <property type="term" value="P:nuclear polyadenylation-dependent rRNA catabolic process"/>
    <property type="evidence" value="ECO:0007669"/>
    <property type="project" value="TreeGrafter"/>
</dbReference>
<evidence type="ECO:0000313" key="13">
    <source>
        <dbReference type="Proteomes" id="UP000005240"/>
    </source>
</evidence>
<reference evidence="11" key="1">
    <citation type="submission" date="2009-11" db="EMBL/GenBank/DDBJ databases">
        <authorList>
            <consortium name="The Broad Institute Genome Sequencing Platform"/>
            <person name="Ward D."/>
            <person name="Feldgarden M."/>
            <person name="Earl A."/>
            <person name="Young S.K."/>
            <person name="Zeng Q."/>
            <person name="Koehrsen M."/>
            <person name="Alvarado L."/>
            <person name="Berlin A."/>
            <person name="Bochicchio J."/>
            <person name="Borenstein D."/>
            <person name="Chapman S.B."/>
            <person name="Chen Z."/>
            <person name="Engels R."/>
            <person name="Freedman E."/>
            <person name="Gellesch M."/>
            <person name="Goldberg J."/>
            <person name="Griggs A."/>
            <person name="Gujja S."/>
            <person name="Heilman E."/>
            <person name="Heiman D."/>
            <person name="Hepburn T."/>
            <person name="Howarth C."/>
            <person name="Jen D."/>
            <person name="Larson L."/>
            <person name="Lewis B."/>
            <person name="Mehta T."/>
            <person name="Park D."/>
            <person name="Pearson M."/>
            <person name="Roberts A."/>
            <person name="Saif S."/>
            <person name="Shea T."/>
            <person name="Shenoy N."/>
            <person name="Sisk P."/>
            <person name="Stolte C."/>
            <person name="Sykes S."/>
            <person name="Thomson T."/>
            <person name="Walk T."/>
            <person name="White J."/>
            <person name="Yandava C."/>
            <person name="Izard J."/>
            <person name="Baranova O.V."/>
            <person name="Blanton J.M."/>
            <person name="Tanner A.C."/>
            <person name="Dewhirst F.E."/>
            <person name="Haas B."/>
            <person name="Nusbaum C."/>
            <person name="Birren B."/>
        </authorList>
    </citation>
    <scope>NUCLEOTIDE SEQUENCE [LARGE SCALE GENOMIC DNA]</scope>
    <source>
        <strain evidence="11">1-1 BBBD Race 1</strain>
    </source>
</reference>
<evidence type="ECO:0000259" key="10">
    <source>
        <dbReference type="PROSITE" id="PS50158"/>
    </source>
</evidence>
<feature type="compositionally biased region" description="Basic and acidic residues" evidence="9">
    <location>
        <begin position="177"/>
        <end position="203"/>
    </location>
</feature>
<name>A0A0C4F1G7_PUCT1</name>
<dbReference type="GO" id="GO:0071039">
    <property type="term" value="P:nuclear polyadenylation-dependent CUT catabolic process"/>
    <property type="evidence" value="ECO:0007669"/>
    <property type="project" value="TreeGrafter"/>
</dbReference>
<dbReference type="GO" id="GO:0071038">
    <property type="term" value="P:TRAMP-dependent tRNA surveillance pathway"/>
    <property type="evidence" value="ECO:0007669"/>
    <property type="project" value="TreeGrafter"/>
</dbReference>
<dbReference type="EMBL" id="ADAS02000034">
    <property type="protein sequence ID" value="OAV94956.1"/>
    <property type="molecule type" value="Genomic_DNA"/>
</dbReference>
<dbReference type="GO" id="GO:0071037">
    <property type="term" value="P:nuclear polyadenylation-dependent snRNA catabolic process"/>
    <property type="evidence" value="ECO:0007669"/>
    <property type="project" value="TreeGrafter"/>
</dbReference>
<dbReference type="Proteomes" id="UP000005240">
    <property type="component" value="Unassembled WGS sequence"/>
</dbReference>
<accession>A0A0C4F1G7</accession>
<dbReference type="InterPro" id="IPR001878">
    <property type="entry name" value="Znf_CCHC"/>
</dbReference>
<keyword evidence="4" id="KW-0677">Repeat</keyword>
<dbReference type="PANTHER" id="PTHR46543">
    <property type="entry name" value="ZINC FINGER CCHC DOMAIN-CONTAINING PROTEIN 7"/>
    <property type="match status" value="1"/>
</dbReference>
<dbReference type="OMA" id="THETICA"/>
<comment type="subcellular location">
    <subcellularLocation>
        <location evidence="1">Nucleus</location>
    </subcellularLocation>
</comment>
<reference evidence="11" key="2">
    <citation type="submission" date="2016-05" db="EMBL/GenBank/DDBJ databases">
        <title>Comparative analysis highlights variable genome content of wheat rusts and divergence of the mating loci.</title>
        <authorList>
            <person name="Cuomo C.A."/>
            <person name="Bakkeren G."/>
            <person name="Szabo L."/>
            <person name="Khalil H."/>
            <person name="Joly D."/>
            <person name="Goldberg J."/>
            <person name="Young S."/>
            <person name="Zeng Q."/>
            <person name="Fellers J."/>
        </authorList>
    </citation>
    <scope>NUCLEOTIDE SEQUENCE [LARGE SCALE GENOMIC DNA]</scope>
    <source>
        <strain evidence="11">1-1 BBBD Race 1</strain>
    </source>
</reference>
<dbReference type="OrthoDB" id="7608935at2759"/>
<proteinExistence type="predicted"/>
<evidence type="ECO:0000256" key="3">
    <source>
        <dbReference type="ARBA" id="ARBA00022723"/>
    </source>
</evidence>